<evidence type="ECO:0000313" key="1">
    <source>
        <dbReference type="EMBL" id="GAA0174733.1"/>
    </source>
</evidence>
<accession>A0AAV3RHR6</accession>
<dbReference type="EMBL" id="BAABME010009202">
    <property type="protein sequence ID" value="GAA0174733.1"/>
    <property type="molecule type" value="Genomic_DNA"/>
</dbReference>
<dbReference type="AlphaFoldDB" id="A0AAV3RHR6"/>
<protein>
    <submittedName>
        <fullName evidence="1">Uncharacterized protein</fullName>
    </submittedName>
</protein>
<comment type="caution">
    <text evidence="1">The sequence shown here is derived from an EMBL/GenBank/DDBJ whole genome shotgun (WGS) entry which is preliminary data.</text>
</comment>
<gene>
    <name evidence="1" type="ORF">LIER_28066</name>
</gene>
<reference evidence="1 2" key="1">
    <citation type="submission" date="2024-01" db="EMBL/GenBank/DDBJ databases">
        <title>The complete chloroplast genome sequence of Lithospermum erythrorhizon: insights into the phylogenetic relationship among Boraginaceae species and the maternal lineages of purple gromwells.</title>
        <authorList>
            <person name="Okada T."/>
            <person name="Watanabe K."/>
        </authorList>
    </citation>
    <scope>NUCLEOTIDE SEQUENCE [LARGE SCALE GENOMIC DNA]</scope>
</reference>
<name>A0AAV3RHR6_LITER</name>
<dbReference type="Gene3D" id="3.50.50.60">
    <property type="entry name" value="FAD/NAD(P)-binding domain"/>
    <property type="match status" value="1"/>
</dbReference>
<dbReference type="Proteomes" id="UP001454036">
    <property type="component" value="Unassembled WGS sequence"/>
</dbReference>
<evidence type="ECO:0000313" key="2">
    <source>
        <dbReference type="Proteomes" id="UP001454036"/>
    </source>
</evidence>
<keyword evidence="2" id="KW-1185">Reference proteome</keyword>
<sequence length="157" mass="17841">MIEMDEKGRPQWLGKSGASKGGCMNLWHKVAKNLPITVHHKTEVVSVKRELSCIKVDVKNDNSLIQHMEFDKIIISGSFPINSGRAYGSPCSQIEESSNDLMDFSPLEKELFSKVQYIHYYTSVLKIKGFEHIPVGFYYFKNDLEQKNSSPSIVKVV</sequence>
<dbReference type="InterPro" id="IPR036188">
    <property type="entry name" value="FAD/NAD-bd_sf"/>
</dbReference>
<organism evidence="1 2">
    <name type="scientific">Lithospermum erythrorhizon</name>
    <name type="common">Purple gromwell</name>
    <name type="synonym">Lithospermum officinale var. erythrorhizon</name>
    <dbReference type="NCBI Taxonomy" id="34254"/>
    <lineage>
        <taxon>Eukaryota</taxon>
        <taxon>Viridiplantae</taxon>
        <taxon>Streptophyta</taxon>
        <taxon>Embryophyta</taxon>
        <taxon>Tracheophyta</taxon>
        <taxon>Spermatophyta</taxon>
        <taxon>Magnoliopsida</taxon>
        <taxon>eudicotyledons</taxon>
        <taxon>Gunneridae</taxon>
        <taxon>Pentapetalae</taxon>
        <taxon>asterids</taxon>
        <taxon>lamiids</taxon>
        <taxon>Boraginales</taxon>
        <taxon>Boraginaceae</taxon>
        <taxon>Boraginoideae</taxon>
        <taxon>Lithospermeae</taxon>
        <taxon>Lithospermum</taxon>
    </lineage>
</organism>
<dbReference type="Gene3D" id="3.30.70.1990">
    <property type="match status" value="1"/>
</dbReference>
<proteinExistence type="predicted"/>